<evidence type="ECO:0000256" key="6">
    <source>
        <dbReference type="ARBA" id="ARBA00022764"/>
    </source>
</evidence>
<dbReference type="Pfam" id="PF01520">
    <property type="entry name" value="Amidase_3"/>
    <property type="match status" value="1"/>
</dbReference>
<keyword evidence="6" id="KW-0574">Periplasm</keyword>
<evidence type="ECO:0000256" key="2">
    <source>
        <dbReference type="ARBA" id="ARBA00004418"/>
    </source>
</evidence>
<sequence length="397" mass="43724">MMRYKHWVAALLLTISSSSVWPAQKIESLRVWASPESTRIVLDLSGEVKYKLFILENPYRAVLDIADTELKSKLDETMLEGSGIKRVRYAHENGRVRIVFDLDSKATANSFILSPNQSYNHRLVVDLAQAIKTPAIVKADAKKYSTREFIVAIDPGHGGDDTGAIGLKKKLREKDVVFAVSKKLEALINAQKGMRAYLIRSGDYYVGLRKRMSLAREQGADLFISVHADSFNDPRASGASVYVLSEKGASNEASRWLAERENRADLVGGISLEDKGDVLASVLLDLSQTASRNASQELAAQLIANLGKVTDLHHKSVQRAGFMVLKSPDIPSVLVELGFISNHKGEEKLAHATHQQALANALLTGIKSYAAKRSAPVKHDDSNMAHRNNREEVLASR</sequence>
<dbReference type="InterPro" id="IPR002508">
    <property type="entry name" value="MurNAc-LAA_cat"/>
</dbReference>
<keyword evidence="7 13" id="KW-0378">Hydrolase</keyword>
<keyword evidence="8" id="KW-0961">Cell wall biogenesis/degradation</keyword>
<feature type="region of interest" description="Disordered" evidence="10">
    <location>
        <begin position="374"/>
        <end position="397"/>
    </location>
</feature>
<dbReference type="GO" id="GO:0071555">
    <property type="term" value="P:cell wall organization"/>
    <property type="evidence" value="ECO:0007669"/>
    <property type="project" value="UniProtKB-KW"/>
</dbReference>
<dbReference type="EC" id="3.5.1.28" evidence="4"/>
<protein>
    <recommendedName>
        <fullName evidence="9">N-acetylmuramoyl-L-alanine amidase AmiC</fullName>
        <ecNumber evidence="4">3.5.1.28</ecNumber>
    </recommendedName>
</protein>
<accession>A0AAE3HV94</accession>
<comment type="catalytic activity">
    <reaction evidence="1">
        <text>Hydrolyzes the link between N-acetylmuramoyl residues and L-amino acid residues in certain cell-wall glycopeptides.</text>
        <dbReference type="EC" id="3.5.1.28"/>
    </reaction>
</comment>
<evidence type="ECO:0000256" key="1">
    <source>
        <dbReference type="ARBA" id="ARBA00001561"/>
    </source>
</evidence>
<dbReference type="SUPFAM" id="SSF53187">
    <property type="entry name" value="Zn-dependent exopeptidases"/>
    <property type="match status" value="1"/>
</dbReference>
<evidence type="ECO:0000256" key="4">
    <source>
        <dbReference type="ARBA" id="ARBA00011901"/>
    </source>
</evidence>
<dbReference type="Gene3D" id="3.40.630.40">
    <property type="entry name" value="Zn-dependent exopeptidases"/>
    <property type="match status" value="1"/>
</dbReference>
<dbReference type="Pfam" id="PF11741">
    <property type="entry name" value="AMIN"/>
    <property type="match status" value="1"/>
</dbReference>
<name>A0AAE3HV94_9GAMM</name>
<feature type="chain" id="PRO_5042126048" description="N-acetylmuramoyl-L-alanine amidase AmiC" evidence="11">
    <location>
        <begin position="23"/>
        <end position="397"/>
    </location>
</feature>
<reference evidence="13" key="2">
    <citation type="submission" date="2021-06" db="EMBL/GenBank/DDBJ databases">
        <title>Genomic Description and Analysis of Intracellular Bacteria, Candidatus Berkiella cookevillensis and Candidatus Berkiella aquae.</title>
        <authorList>
            <person name="Kidane D.T."/>
            <person name="Mehari Y.T."/>
            <person name="Rice F.C."/>
            <person name="Arivett B.A."/>
            <person name="Farone A.L."/>
            <person name="Berk S.G."/>
            <person name="Farone M.B."/>
        </authorList>
    </citation>
    <scope>NUCLEOTIDE SEQUENCE</scope>
    <source>
        <strain evidence="13">HT99</strain>
    </source>
</reference>
<evidence type="ECO:0000256" key="8">
    <source>
        <dbReference type="ARBA" id="ARBA00023316"/>
    </source>
</evidence>
<comment type="similarity">
    <text evidence="3">Belongs to the N-acetylmuramoyl-L-alanine amidase 3 family.</text>
</comment>
<dbReference type="Proteomes" id="UP000051497">
    <property type="component" value="Unassembled WGS sequence"/>
</dbReference>
<evidence type="ECO:0000259" key="12">
    <source>
        <dbReference type="SMART" id="SM00646"/>
    </source>
</evidence>
<comment type="caution">
    <text evidence="13">The sequence shown here is derived from an EMBL/GenBank/DDBJ whole genome shotgun (WGS) entry which is preliminary data.</text>
</comment>
<feature type="compositionally biased region" description="Basic and acidic residues" evidence="10">
    <location>
        <begin position="377"/>
        <end position="397"/>
    </location>
</feature>
<dbReference type="GO" id="GO:0008745">
    <property type="term" value="F:N-acetylmuramoyl-L-alanine amidase activity"/>
    <property type="evidence" value="ECO:0007669"/>
    <property type="project" value="UniProtKB-EC"/>
</dbReference>
<dbReference type="RefSeq" id="WP_083482930.1">
    <property type="nucleotide sequence ID" value="NZ_LKAJ02000001.1"/>
</dbReference>
<dbReference type="CDD" id="cd02696">
    <property type="entry name" value="MurNAc-LAA"/>
    <property type="match status" value="1"/>
</dbReference>
<dbReference type="GO" id="GO:0030288">
    <property type="term" value="C:outer membrane-bounded periplasmic space"/>
    <property type="evidence" value="ECO:0007669"/>
    <property type="project" value="TreeGrafter"/>
</dbReference>
<evidence type="ECO:0000256" key="11">
    <source>
        <dbReference type="SAM" id="SignalP"/>
    </source>
</evidence>
<dbReference type="PANTHER" id="PTHR30404:SF0">
    <property type="entry name" value="N-ACETYLMURAMOYL-L-ALANINE AMIDASE AMIC"/>
    <property type="match status" value="1"/>
</dbReference>
<dbReference type="SMART" id="SM00646">
    <property type="entry name" value="Ami_3"/>
    <property type="match status" value="1"/>
</dbReference>
<evidence type="ECO:0000313" key="13">
    <source>
        <dbReference type="EMBL" id="MCS5710169.1"/>
    </source>
</evidence>
<dbReference type="InterPro" id="IPR050695">
    <property type="entry name" value="N-acetylmuramoyl_amidase_3"/>
</dbReference>
<proteinExistence type="inferred from homology"/>
<feature type="domain" description="MurNAc-LAA" evidence="12">
    <location>
        <begin position="212"/>
        <end position="367"/>
    </location>
</feature>
<dbReference type="GO" id="GO:0009253">
    <property type="term" value="P:peptidoglycan catabolic process"/>
    <property type="evidence" value="ECO:0007669"/>
    <property type="project" value="InterPro"/>
</dbReference>
<evidence type="ECO:0000256" key="9">
    <source>
        <dbReference type="ARBA" id="ARBA00074581"/>
    </source>
</evidence>
<dbReference type="InterPro" id="IPR021731">
    <property type="entry name" value="AMIN_dom"/>
</dbReference>
<gene>
    <name evidence="13" type="ORF">HT99x_001870</name>
</gene>
<organism evidence="13 14">
    <name type="scientific">Candidatus Berkiella aquae</name>
    <dbReference type="NCBI Taxonomy" id="295108"/>
    <lineage>
        <taxon>Bacteria</taxon>
        <taxon>Pseudomonadati</taxon>
        <taxon>Pseudomonadota</taxon>
        <taxon>Gammaproteobacteria</taxon>
        <taxon>Candidatus Berkiellales</taxon>
        <taxon>Candidatus Berkiellaceae</taxon>
        <taxon>Candidatus Berkiella</taxon>
    </lineage>
</organism>
<evidence type="ECO:0000256" key="10">
    <source>
        <dbReference type="SAM" id="MobiDB-lite"/>
    </source>
</evidence>
<dbReference type="FunFam" id="3.40.630.40:FF:000001">
    <property type="entry name" value="N-acetylmuramoyl-L-alanine amidase"/>
    <property type="match status" value="1"/>
</dbReference>
<comment type="subcellular location">
    <subcellularLocation>
        <location evidence="2">Periplasm</location>
    </subcellularLocation>
</comment>
<evidence type="ECO:0000256" key="3">
    <source>
        <dbReference type="ARBA" id="ARBA00010860"/>
    </source>
</evidence>
<dbReference type="AlphaFoldDB" id="A0AAE3HV94"/>
<dbReference type="Gene3D" id="2.60.40.3500">
    <property type="match status" value="1"/>
</dbReference>
<evidence type="ECO:0000313" key="14">
    <source>
        <dbReference type="Proteomes" id="UP000051497"/>
    </source>
</evidence>
<keyword evidence="5 11" id="KW-0732">Signal</keyword>
<keyword evidence="14" id="KW-1185">Reference proteome</keyword>
<evidence type="ECO:0000256" key="7">
    <source>
        <dbReference type="ARBA" id="ARBA00022801"/>
    </source>
</evidence>
<reference evidence="13" key="1">
    <citation type="journal article" date="2016" name="Genome Announc.">
        <title>Draft Genome Sequences of Two Novel Amoeba-Resistant Intranuclear Bacteria, 'Candidatus Berkiella cookevillensis' and 'Candidatus Berkiella aquae'.</title>
        <authorList>
            <person name="Mehari Y.T."/>
            <person name="Arivett B.A."/>
            <person name="Farone A.L."/>
            <person name="Gunderson J.H."/>
            <person name="Farone M.B."/>
        </authorList>
    </citation>
    <scope>NUCLEOTIDE SEQUENCE</scope>
    <source>
        <strain evidence="13">HT99</strain>
    </source>
</reference>
<evidence type="ECO:0000256" key="5">
    <source>
        <dbReference type="ARBA" id="ARBA00022729"/>
    </source>
</evidence>
<dbReference type="EMBL" id="LKAJ02000001">
    <property type="protein sequence ID" value="MCS5710169.1"/>
    <property type="molecule type" value="Genomic_DNA"/>
</dbReference>
<feature type="signal peptide" evidence="11">
    <location>
        <begin position="1"/>
        <end position="22"/>
    </location>
</feature>
<dbReference type="PANTHER" id="PTHR30404">
    <property type="entry name" value="N-ACETYLMURAMOYL-L-ALANINE AMIDASE"/>
    <property type="match status" value="1"/>
</dbReference>